<comment type="caution">
    <text evidence="1">The sequence shown here is derived from an EMBL/GenBank/DDBJ whole genome shotgun (WGS) entry which is preliminary data.</text>
</comment>
<reference evidence="1" key="1">
    <citation type="submission" date="2024-02" db="EMBL/GenBank/DDBJ databases">
        <title>Metagenome Assembled Genome of Zalaria obscura JY119.</title>
        <authorList>
            <person name="Vighnesh L."/>
            <person name="Jagadeeshwari U."/>
            <person name="Venkata Ramana C."/>
            <person name="Sasikala C."/>
        </authorList>
    </citation>
    <scope>NUCLEOTIDE SEQUENCE</scope>
    <source>
        <strain evidence="1">JY119</strain>
    </source>
</reference>
<gene>
    <name evidence="1" type="ORF">M8818_005185</name>
</gene>
<name>A0ACC3SA35_9PEZI</name>
<sequence>MTSPSVDQSILIIGGGTWGCSTALQLGRRGYKNVTVLEAHPMPSPISAGNDVNKIMEEGAHTKNESDEEYVWNHMHEVSTKYWKEDPVFAPYYHNTGIIFSAATPEVFEHVKTWIVGNEAEYEKLEGAADFQKTMPKGVLTGDFPGWQGFWKRNGAGWLFARGALMSAYHEAVKLSINFVTDERQGKVTELLYSSDSGRVLGAKTADGSLHHADWVILTAGASADTFFDFEDQLRPTAWTLAHIPLTESENALFKDLPVLYNPERGFFIEPDAENHELKFCDEHPGYINLERDVGPGHDGQQHSVPFARHQIPLESEERMRRFLRDTMPQLAEREFSFARVCWDSDTVDRQFLIDRHPKWRNLVVAAGGSGMGFMLSPCVGQLIADTLEESIEHRLRKGLRWRPEQAEGRDWWATQDRYGGNGKVTDFHDVKGWTNGRKGEAPNVGGTGSTLSKACE</sequence>
<proteinExistence type="predicted"/>
<keyword evidence="2" id="KW-1185">Reference proteome</keyword>
<accession>A0ACC3SA35</accession>
<protein>
    <submittedName>
        <fullName evidence="1">Uncharacterized protein</fullName>
    </submittedName>
</protein>
<evidence type="ECO:0000313" key="1">
    <source>
        <dbReference type="EMBL" id="KAK8204340.1"/>
    </source>
</evidence>
<evidence type="ECO:0000313" key="2">
    <source>
        <dbReference type="Proteomes" id="UP001320706"/>
    </source>
</evidence>
<organism evidence="1 2">
    <name type="scientific">Zalaria obscura</name>
    <dbReference type="NCBI Taxonomy" id="2024903"/>
    <lineage>
        <taxon>Eukaryota</taxon>
        <taxon>Fungi</taxon>
        <taxon>Dikarya</taxon>
        <taxon>Ascomycota</taxon>
        <taxon>Pezizomycotina</taxon>
        <taxon>Dothideomycetes</taxon>
        <taxon>Dothideomycetidae</taxon>
        <taxon>Dothideales</taxon>
        <taxon>Zalariaceae</taxon>
        <taxon>Zalaria</taxon>
    </lineage>
</organism>
<dbReference type="EMBL" id="JAMKPW020000028">
    <property type="protein sequence ID" value="KAK8204340.1"/>
    <property type="molecule type" value="Genomic_DNA"/>
</dbReference>
<dbReference type="Proteomes" id="UP001320706">
    <property type="component" value="Unassembled WGS sequence"/>
</dbReference>